<feature type="transmembrane region" description="Helical" evidence="2">
    <location>
        <begin position="44"/>
        <end position="65"/>
    </location>
</feature>
<dbReference type="OrthoDB" id="5007417at2"/>
<reference evidence="3 4" key="1">
    <citation type="submission" date="2019-02" db="EMBL/GenBank/DDBJ databases">
        <title>Genomic Encyclopedia of Type Strains, Phase IV (KMG-IV): sequencing the most valuable type-strain genomes for metagenomic binning, comparative biology and taxonomic classification.</title>
        <authorList>
            <person name="Goeker M."/>
        </authorList>
    </citation>
    <scope>NUCLEOTIDE SEQUENCE [LARGE SCALE GENOMIC DNA]</scope>
    <source>
        <strain evidence="3 4">DSM 43045</strain>
    </source>
</reference>
<name>A0A4Q7MKA1_9MICO</name>
<proteinExistence type="predicted"/>
<comment type="caution">
    <text evidence="3">The sequence shown here is derived from an EMBL/GenBank/DDBJ whole genome shotgun (WGS) entry which is preliminary data.</text>
</comment>
<feature type="compositionally biased region" description="Low complexity" evidence="1">
    <location>
        <begin position="75"/>
        <end position="93"/>
    </location>
</feature>
<keyword evidence="2" id="KW-1133">Transmembrane helix</keyword>
<keyword evidence="2" id="KW-0812">Transmembrane</keyword>
<evidence type="ECO:0000256" key="2">
    <source>
        <dbReference type="SAM" id="Phobius"/>
    </source>
</evidence>
<evidence type="ECO:0000256" key="1">
    <source>
        <dbReference type="SAM" id="MobiDB-lite"/>
    </source>
</evidence>
<dbReference type="Proteomes" id="UP000293289">
    <property type="component" value="Unassembled WGS sequence"/>
</dbReference>
<dbReference type="EMBL" id="SGWY01000001">
    <property type="protein sequence ID" value="RZS67828.1"/>
    <property type="molecule type" value="Genomic_DNA"/>
</dbReference>
<organism evidence="3 4">
    <name type="scientific">Agromyces ramosus</name>
    <dbReference type="NCBI Taxonomy" id="33879"/>
    <lineage>
        <taxon>Bacteria</taxon>
        <taxon>Bacillati</taxon>
        <taxon>Actinomycetota</taxon>
        <taxon>Actinomycetes</taxon>
        <taxon>Micrococcales</taxon>
        <taxon>Microbacteriaceae</taxon>
        <taxon>Agromyces</taxon>
    </lineage>
</organism>
<sequence length="263" mass="25590">MSAPEPTGLGEHLKRAADAASPRAVDVDAVLAASRSRRRARRTAVLTGAGAVAAVLVVGGLVFGLQRPGGDATTADAPVASESAESADVAPEAAEGDGAASGPRLAVPESVDRCGATVVPLGDAADAPLAVSVATPTAPVAPGATASVTVTVTNPGTEVVTGDLSRIPTITIADAGVVAWHSSGASEAGAIRVSLRPGESVTLTGVLSALRCTAADDDGTELPSDLPPLAPGSYAVGATVAFSAPQEGMVVLVPSPMTPVLVG</sequence>
<keyword evidence="2" id="KW-0472">Membrane</keyword>
<dbReference type="AlphaFoldDB" id="A0A4Q7MKA1"/>
<dbReference type="RefSeq" id="WP_130351226.1">
    <property type="nucleotide sequence ID" value="NZ_SGWY01000001.1"/>
</dbReference>
<accession>A0A4Q7MKA1</accession>
<evidence type="ECO:0000313" key="4">
    <source>
        <dbReference type="Proteomes" id="UP000293289"/>
    </source>
</evidence>
<protein>
    <submittedName>
        <fullName evidence="3">Uncharacterized protein</fullName>
    </submittedName>
</protein>
<keyword evidence="4" id="KW-1185">Reference proteome</keyword>
<evidence type="ECO:0000313" key="3">
    <source>
        <dbReference type="EMBL" id="RZS67828.1"/>
    </source>
</evidence>
<feature type="region of interest" description="Disordered" evidence="1">
    <location>
        <begin position="70"/>
        <end position="105"/>
    </location>
</feature>
<gene>
    <name evidence="3" type="ORF">EV187_0250</name>
</gene>